<dbReference type="InterPro" id="IPR002123">
    <property type="entry name" value="Plipid/glycerol_acylTrfase"/>
</dbReference>
<dbReference type="SUPFAM" id="SSF69593">
    <property type="entry name" value="Glycerol-3-phosphate (1)-acyltransferase"/>
    <property type="match status" value="1"/>
</dbReference>
<evidence type="ECO:0000256" key="1">
    <source>
        <dbReference type="SAM" id="Phobius"/>
    </source>
</evidence>
<dbReference type="CDD" id="cd07992">
    <property type="entry name" value="LPLAT_AAK14816-like"/>
    <property type="match status" value="1"/>
</dbReference>
<dbReference type="GO" id="GO:0016746">
    <property type="term" value="F:acyltransferase activity"/>
    <property type="evidence" value="ECO:0007669"/>
    <property type="project" value="UniProtKB-KW"/>
</dbReference>
<keyword evidence="3" id="KW-0012">Acyltransferase</keyword>
<dbReference type="Proteomes" id="UP000598350">
    <property type="component" value="Unassembled WGS sequence"/>
</dbReference>
<reference evidence="3 4" key="1">
    <citation type="submission" date="2020-05" db="EMBL/GenBank/DDBJ databases">
        <title>The draft genome sequence of Maribacter arenosus CAU 1321.</title>
        <authorList>
            <person name="Mu L."/>
        </authorList>
    </citation>
    <scope>NUCLEOTIDE SEQUENCE [LARGE SCALE GENOMIC DNA]</scope>
    <source>
        <strain evidence="3 4">CAU 1321</strain>
    </source>
</reference>
<name>A0ABR7VC78_9FLAO</name>
<protein>
    <submittedName>
        <fullName evidence="3">1-acyl-sn-glycerol-3-phosphate acyltransferase</fullName>
    </submittedName>
</protein>
<keyword evidence="1" id="KW-0812">Transmembrane</keyword>
<gene>
    <name evidence="3" type="ORF">HPE63_09835</name>
</gene>
<keyword evidence="1" id="KW-1133">Transmembrane helix</keyword>
<dbReference type="SMART" id="SM00563">
    <property type="entry name" value="PlsC"/>
    <property type="match status" value="1"/>
</dbReference>
<comment type="caution">
    <text evidence="3">The sequence shown here is derived from an EMBL/GenBank/DDBJ whole genome shotgun (WGS) entry which is preliminary data.</text>
</comment>
<keyword evidence="1" id="KW-0472">Membrane</keyword>
<feature type="transmembrane region" description="Helical" evidence="1">
    <location>
        <begin position="270"/>
        <end position="287"/>
    </location>
</feature>
<evidence type="ECO:0000313" key="4">
    <source>
        <dbReference type="Proteomes" id="UP000598350"/>
    </source>
</evidence>
<accession>A0ABR7VC78</accession>
<dbReference type="EMBL" id="JABTCG010000003">
    <property type="protein sequence ID" value="MBD0850968.1"/>
    <property type="molecule type" value="Genomic_DNA"/>
</dbReference>
<organism evidence="3 4">
    <name type="scientific">Maribacter arenosus</name>
    <dbReference type="NCBI Taxonomy" id="1854708"/>
    <lineage>
        <taxon>Bacteria</taxon>
        <taxon>Pseudomonadati</taxon>
        <taxon>Bacteroidota</taxon>
        <taxon>Flavobacteriia</taxon>
        <taxon>Flavobacteriales</taxon>
        <taxon>Flavobacteriaceae</taxon>
        <taxon>Maribacter</taxon>
    </lineage>
</organism>
<keyword evidence="3" id="KW-0808">Transferase</keyword>
<feature type="transmembrane region" description="Helical" evidence="1">
    <location>
        <begin position="299"/>
        <end position="322"/>
    </location>
</feature>
<dbReference type="PANTHER" id="PTHR31605">
    <property type="entry name" value="GLYCEROL-3-PHOSPHATE O-ACYLTRANSFERASE 1"/>
    <property type="match status" value="1"/>
</dbReference>
<feature type="domain" description="Phospholipid/glycerol acyltransferase" evidence="2">
    <location>
        <begin position="37"/>
        <end position="165"/>
    </location>
</feature>
<dbReference type="RefSeq" id="WP_188314093.1">
    <property type="nucleotide sequence ID" value="NZ_JABTCG010000003.1"/>
</dbReference>
<feature type="transmembrane region" description="Helical" evidence="1">
    <location>
        <begin position="328"/>
        <end position="346"/>
    </location>
</feature>
<dbReference type="InterPro" id="IPR052744">
    <property type="entry name" value="GPAT/DAPAT"/>
</dbReference>
<evidence type="ECO:0000259" key="2">
    <source>
        <dbReference type="SMART" id="SM00563"/>
    </source>
</evidence>
<dbReference type="Pfam" id="PF01553">
    <property type="entry name" value="Acyltransferase"/>
    <property type="match status" value="1"/>
</dbReference>
<evidence type="ECO:0000313" key="3">
    <source>
        <dbReference type="EMBL" id="MBD0850968.1"/>
    </source>
</evidence>
<dbReference type="PANTHER" id="PTHR31605:SF0">
    <property type="entry name" value="GLYCEROL-3-PHOSPHATE O-ACYLTRANSFERASE 1"/>
    <property type="match status" value="1"/>
</dbReference>
<proteinExistence type="predicted"/>
<keyword evidence="4" id="KW-1185">Reference proteome</keyword>
<sequence length="347" mass="40672">MKIGYNILKFYIRTGLFFYYKKIKVEGRENIPKDKPIILLANHQNALMDALMIVMNVRVAPYFLARSDLFKNRQVSTFLHYLQMIPIYRIRDGRDTLKNNPAIFQKCGELLAKQKTIMLFPEGNHGIQRRVRWPMRKGFVQMIFSALEKNPDLDVRIVPVGLNYLKAEGFPDSVALHIGRDFAVQDFYNPKNLDATETLLKDEVYARLKLLTTHIPKEMDYDNTLVQLRNQNVDYLNPSKVNRAIQEIDSTLSKTSIQEKTHWFSILKKWIFIMINFPIILLWNKFVKPLDLDIEFRTTLRFAVGLILFPLYYLIVFMVFVYLLGQGWALVILLALLLLNFLFVKLG</sequence>